<feature type="coiled-coil region" evidence="9">
    <location>
        <begin position="433"/>
        <end position="460"/>
    </location>
</feature>
<reference evidence="12 13" key="1">
    <citation type="journal article" date="2023" name="Genes (Basel)">
        <title>Chromosome-Level Genome Assembly and Circadian Gene Repertoire of the Patagonia Blennie Eleginops maclovinus-The Closest Ancestral Proxy of Antarctic Cryonotothenioids.</title>
        <authorList>
            <person name="Cheng C.C."/>
            <person name="Rivera-Colon A.G."/>
            <person name="Minhas B.F."/>
            <person name="Wilson L."/>
            <person name="Rayamajhi N."/>
            <person name="Vargas-Chacoff L."/>
            <person name="Catchen J.M."/>
        </authorList>
    </citation>
    <scope>NUCLEOTIDE SEQUENCE [LARGE SCALE GENOMIC DNA]</scope>
    <source>
        <strain evidence="12">JMC-PN-2008</strain>
    </source>
</reference>
<dbReference type="GO" id="GO:0038060">
    <property type="term" value="P:nitric oxide-cGMP-mediated signaling"/>
    <property type="evidence" value="ECO:0007669"/>
    <property type="project" value="TreeGrafter"/>
</dbReference>
<dbReference type="SUPFAM" id="SSF55073">
    <property type="entry name" value="Nucleotide cyclase"/>
    <property type="match status" value="1"/>
</dbReference>
<name>A0AAN7XII6_ELEMC</name>
<evidence type="ECO:0000256" key="4">
    <source>
        <dbReference type="ARBA" id="ARBA00022741"/>
    </source>
</evidence>
<proteinExistence type="inferred from homology"/>
<evidence type="ECO:0000256" key="8">
    <source>
        <dbReference type="RuleBase" id="RU000405"/>
    </source>
</evidence>
<feature type="compositionally biased region" description="Polar residues" evidence="10">
    <location>
        <begin position="695"/>
        <end position="714"/>
    </location>
</feature>
<keyword evidence="5" id="KW-0342">GTP-binding</keyword>
<keyword evidence="3" id="KW-0963">Cytoplasm</keyword>
<dbReference type="AlphaFoldDB" id="A0AAN7XII6"/>
<feature type="region of interest" description="Disordered" evidence="10">
    <location>
        <begin position="287"/>
        <end position="334"/>
    </location>
</feature>
<dbReference type="PANTHER" id="PTHR45655:SF10">
    <property type="entry name" value="SOLUBLE GUANYLATE CYCLASE 88E"/>
    <property type="match status" value="1"/>
</dbReference>
<dbReference type="Proteomes" id="UP001346869">
    <property type="component" value="Unassembled WGS sequence"/>
</dbReference>
<dbReference type="InterPro" id="IPR001054">
    <property type="entry name" value="A/G_cyclase"/>
</dbReference>
<dbReference type="InterPro" id="IPR018297">
    <property type="entry name" value="A/G_cyclase_CS"/>
</dbReference>
<evidence type="ECO:0000256" key="1">
    <source>
        <dbReference type="ARBA" id="ARBA00004496"/>
    </source>
</evidence>
<dbReference type="Pfam" id="PF07700">
    <property type="entry name" value="HNOB"/>
    <property type="match status" value="1"/>
</dbReference>
<evidence type="ECO:0000256" key="10">
    <source>
        <dbReference type="SAM" id="MobiDB-lite"/>
    </source>
</evidence>
<dbReference type="PANTHER" id="PTHR45655">
    <property type="entry name" value="GUANYLATE CYCLASE SOLUBLE SUBUNIT BETA-2"/>
    <property type="match status" value="1"/>
</dbReference>
<dbReference type="GO" id="GO:0005525">
    <property type="term" value="F:GTP binding"/>
    <property type="evidence" value="ECO:0007669"/>
    <property type="project" value="UniProtKB-KW"/>
</dbReference>
<accession>A0AAN7XII6</accession>
<dbReference type="SUPFAM" id="SSF111126">
    <property type="entry name" value="Ligand-binding domain in the NO signalling and Golgi transport"/>
    <property type="match status" value="1"/>
</dbReference>
<evidence type="ECO:0000313" key="13">
    <source>
        <dbReference type="Proteomes" id="UP001346869"/>
    </source>
</evidence>
<dbReference type="Gene3D" id="6.10.250.780">
    <property type="match status" value="1"/>
</dbReference>
<sequence>MYGLYLEAVNDYINESYGEDVWRLIENRAEIPHLKFVRHQMYNDNLILRLAKAAGEVLGKTHDELMYAFGVYMVKRIGNYGYERILKVLGRNVRDFINELDNLHEYFRFSFPKVQPPSFCVEEECETSLTLHYRSTRKGFTQFVKGQLSQVGRQFYSTDIEVEILSKEETEKMTYVVYKMNFDNAAFKHRMPQQKTAPGYEKLPMKRGIFFDMFPFSVIFRRDMTMYRIGDGLKEVFSDLQGKKVNEEFTLIRPMLEFSWDNIYTHLNNVFELLSVAVVESKQKVNMPKLSKEDPEEGREKEENEKAKREEEREEGRSKELEEMKGSDQEYSGTVTQYNSSANSGGEDIELLAFQTVTGKCSETIFEDMREPPKKPLHLKGQMKYVPPWDSLIFLGTPIIETVEDMIKMGVYVNDLNLHDSSRELILAGTQQSAELQLALDQEQQKYAQLQEIIKKLDEEKKRGDSLLYAMIPKAVADRLRKGITALETCQVFPDVTILFSDVVKFNEICIHITPMQVVDMLNEIYIVFDTLSEKHNVYKVETIRDAYMVVAGVPNKTTFHAHHICDMALDMLSSIDHLKDPSTGDNIQIRVGIHSGMVVAGVVGLKMPRYCLFGDTVNTASRMESNGVGMQIHISQTTKDHLEHEPYIIEERGKIFVKGKGYMKTYWLKGKRDLSFKTPAELRYSAEQKDSEDMSSNGSISSNTKRMGSNLNIGGSEEQVEAKPSPSDLPLEPAPPPEVASEPAAVSDEPQEKEKEKEKAKKTKNNKGPKLEGPPVNAVPESLPPEENPAPLINSKRNSFRQQYAKLPTTLPMRSASCSIL</sequence>
<dbReference type="Gene3D" id="3.30.450.260">
    <property type="entry name" value="Haem NO binding associated domain"/>
    <property type="match status" value="1"/>
</dbReference>
<dbReference type="Gene3D" id="3.90.1520.10">
    <property type="entry name" value="H-NOX domain"/>
    <property type="match status" value="1"/>
</dbReference>
<keyword evidence="6 8" id="KW-0456">Lyase</keyword>
<dbReference type="GO" id="GO:0008074">
    <property type="term" value="C:guanylate cyclase complex, soluble"/>
    <property type="evidence" value="ECO:0007669"/>
    <property type="project" value="TreeGrafter"/>
</dbReference>
<feature type="compositionally biased region" description="Basic and acidic residues" evidence="10">
    <location>
        <begin position="751"/>
        <end position="760"/>
    </location>
</feature>
<dbReference type="Gene3D" id="3.30.70.1230">
    <property type="entry name" value="Nucleotide cyclase"/>
    <property type="match status" value="1"/>
</dbReference>
<dbReference type="InterPro" id="IPR038158">
    <property type="entry name" value="H-NOX_domain_sf"/>
</dbReference>
<evidence type="ECO:0000259" key="11">
    <source>
        <dbReference type="PROSITE" id="PS50125"/>
    </source>
</evidence>
<evidence type="ECO:0000256" key="6">
    <source>
        <dbReference type="ARBA" id="ARBA00023239"/>
    </source>
</evidence>
<comment type="subcellular location">
    <subcellularLocation>
        <location evidence="1">Cytoplasm</location>
    </subcellularLocation>
</comment>
<dbReference type="GO" id="GO:0020037">
    <property type="term" value="F:heme binding"/>
    <property type="evidence" value="ECO:0007669"/>
    <property type="project" value="InterPro"/>
</dbReference>
<feature type="domain" description="Guanylate cyclase" evidence="11">
    <location>
        <begin position="497"/>
        <end position="625"/>
    </location>
</feature>
<dbReference type="Pfam" id="PF00211">
    <property type="entry name" value="Guanylate_cyc"/>
    <property type="match status" value="1"/>
</dbReference>
<dbReference type="InterPro" id="IPR024096">
    <property type="entry name" value="NO_sig/Golgi_transp_ligand-bd"/>
</dbReference>
<gene>
    <name evidence="12" type="ORF">PBY51_017191</name>
</gene>
<comment type="caution">
    <text evidence="12">The sequence shown here is derived from an EMBL/GenBank/DDBJ whole genome shotgun (WGS) entry which is preliminary data.</text>
</comment>
<dbReference type="EMBL" id="JAUZQC010000012">
    <property type="protein sequence ID" value="KAK5861737.1"/>
    <property type="molecule type" value="Genomic_DNA"/>
</dbReference>
<evidence type="ECO:0000256" key="5">
    <source>
        <dbReference type="ARBA" id="ARBA00023134"/>
    </source>
</evidence>
<dbReference type="Pfam" id="PF07701">
    <property type="entry name" value="HNOBA"/>
    <property type="match status" value="1"/>
</dbReference>
<dbReference type="GO" id="GO:0004383">
    <property type="term" value="F:guanylate cyclase activity"/>
    <property type="evidence" value="ECO:0007669"/>
    <property type="project" value="UniProtKB-EC"/>
</dbReference>
<evidence type="ECO:0000256" key="9">
    <source>
        <dbReference type="SAM" id="Coils"/>
    </source>
</evidence>
<evidence type="ECO:0000256" key="2">
    <source>
        <dbReference type="ARBA" id="ARBA00012202"/>
    </source>
</evidence>
<evidence type="ECO:0000313" key="12">
    <source>
        <dbReference type="EMBL" id="KAK5861737.1"/>
    </source>
</evidence>
<dbReference type="SMART" id="SM00044">
    <property type="entry name" value="CYCc"/>
    <property type="match status" value="1"/>
</dbReference>
<dbReference type="InterPro" id="IPR011645">
    <property type="entry name" value="HNOB_dom_associated"/>
</dbReference>
<protein>
    <recommendedName>
        <fullName evidence="2">guanylate cyclase</fullName>
        <ecNumber evidence="2">4.6.1.2</ecNumber>
    </recommendedName>
</protein>
<keyword evidence="7" id="KW-0141">cGMP biosynthesis</keyword>
<dbReference type="PROSITE" id="PS50125">
    <property type="entry name" value="GUANYLATE_CYCLASE_2"/>
    <property type="match status" value="1"/>
</dbReference>
<feature type="compositionally biased region" description="Basic and acidic residues" evidence="10">
    <location>
        <begin position="290"/>
        <end position="328"/>
    </location>
</feature>
<comment type="similarity">
    <text evidence="8">Belongs to the adenylyl cyclase class-4/guanylyl cyclase family.</text>
</comment>
<dbReference type="InterPro" id="IPR042463">
    <property type="entry name" value="HNOB_dom_associated_sf"/>
</dbReference>
<organism evidence="12 13">
    <name type="scientific">Eleginops maclovinus</name>
    <name type="common">Patagonian blennie</name>
    <name type="synonym">Eleginus maclovinus</name>
    <dbReference type="NCBI Taxonomy" id="56733"/>
    <lineage>
        <taxon>Eukaryota</taxon>
        <taxon>Metazoa</taxon>
        <taxon>Chordata</taxon>
        <taxon>Craniata</taxon>
        <taxon>Vertebrata</taxon>
        <taxon>Euteleostomi</taxon>
        <taxon>Actinopterygii</taxon>
        <taxon>Neopterygii</taxon>
        <taxon>Teleostei</taxon>
        <taxon>Neoteleostei</taxon>
        <taxon>Acanthomorphata</taxon>
        <taxon>Eupercaria</taxon>
        <taxon>Perciformes</taxon>
        <taxon>Notothenioidei</taxon>
        <taxon>Eleginopidae</taxon>
        <taxon>Eleginops</taxon>
    </lineage>
</organism>
<keyword evidence="13" id="KW-1185">Reference proteome</keyword>
<dbReference type="InterPro" id="IPR029787">
    <property type="entry name" value="Nucleotide_cyclase"/>
</dbReference>
<dbReference type="GO" id="GO:0070482">
    <property type="term" value="P:response to oxygen levels"/>
    <property type="evidence" value="ECO:0007669"/>
    <property type="project" value="TreeGrafter"/>
</dbReference>
<dbReference type="CDD" id="cd07302">
    <property type="entry name" value="CHD"/>
    <property type="match status" value="1"/>
</dbReference>
<dbReference type="FunFam" id="3.30.70.1230:FF:000007">
    <property type="entry name" value="Guanylate cyclase soluble subunit alpha-3"/>
    <property type="match status" value="1"/>
</dbReference>
<keyword evidence="4" id="KW-0547">Nucleotide-binding</keyword>
<dbReference type="EC" id="4.6.1.2" evidence="2"/>
<evidence type="ECO:0000256" key="7">
    <source>
        <dbReference type="ARBA" id="ARBA00023293"/>
    </source>
</evidence>
<keyword evidence="9" id="KW-0175">Coiled coil</keyword>
<reference evidence="12 13" key="2">
    <citation type="journal article" date="2023" name="Mol. Biol. Evol.">
        <title>Genomics of Secondarily Temperate Adaptation in the Only Non-Antarctic Icefish.</title>
        <authorList>
            <person name="Rivera-Colon A.G."/>
            <person name="Rayamajhi N."/>
            <person name="Minhas B.F."/>
            <person name="Madrigal G."/>
            <person name="Bilyk K.T."/>
            <person name="Yoon V."/>
            <person name="Hune M."/>
            <person name="Gregory S."/>
            <person name="Cheng C.H.C."/>
            <person name="Catchen J.M."/>
        </authorList>
    </citation>
    <scope>NUCLEOTIDE SEQUENCE [LARGE SCALE GENOMIC DNA]</scope>
    <source>
        <strain evidence="12">JMC-PN-2008</strain>
    </source>
</reference>
<dbReference type="InterPro" id="IPR011644">
    <property type="entry name" value="Heme_NO-bd"/>
</dbReference>
<feature type="region of interest" description="Disordered" evidence="10">
    <location>
        <begin position="686"/>
        <end position="798"/>
    </location>
</feature>
<evidence type="ECO:0000256" key="3">
    <source>
        <dbReference type="ARBA" id="ARBA00022490"/>
    </source>
</evidence>
<dbReference type="PROSITE" id="PS00452">
    <property type="entry name" value="GUANYLATE_CYCLASE_1"/>
    <property type="match status" value="1"/>
</dbReference>